<dbReference type="Pfam" id="PF00072">
    <property type="entry name" value="Response_reg"/>
    <property type="match status" value="1"/>
</dbReference>
<feature type="domain" description="Response regulatory" evidence="2">
    <location>
        <begin position="3"/>
        <end position="117"/>
    </location>
</feature>
<dbReference type="InterPro" id="IPR007492">
    <property type="entry name" value="LytTR_DNA-bd_dom"/>
</dbReference>
<keyword evidence="1" id="KW-0597">Phosphoprotein</keyword>
<evidence type="ECO:0000259" key="3">
    <source>
        <dbReference type="PROSITE" id="PS50930"/>
    </source>
</evidence>
<dbReference type="Proteomes" id="UP000050454">
    <property type="component" value="Unassembled WGS sequence"/>
</dbReference>
<accession>A0A0P7C591</accession>
<gene>
    <name evidence="4" type="ORF">AFM12_05080</name>
</gene>
<evidence type="ECO:0000313" key="4">
    <source>
        <dbReference type="EMBL" id="KPM49942.1"/>
    </source>
</evidence>
<dbReference type="SUPFAM" id="SSF52172">
    <property type="entry name" value="CheY-like"/>
    <property type="match status" value="1"/>
</dbReference>
<dbReference type="AlphaFoldDB" id="A0A0P7C591"/>
<dbReference type="Gene3D" id="3.40.50.2300">
    <property type="match status" value="1"/>
</dbReference>
<dbReference type="GO" id="GO:0000156">
    <property type="term" value="F:phosphorelay response regulator activity"/>
    <property type="evidence" value="ECO:0007669"/>
    <property type="project" value="InterPro"/>
</dbReference>
<dbReference type="PANTHER" id="PTHR37299:SF1">
    <property type="entry name" value="STAGE 0 SPORULATION PROTEIN A HOMOLOG"/>
    <property type="match status" value="1"/>
</dbReference>
<comment type="caution">
    <text evidence="4">The sequence shown here is derived from an EMBL/GenBank/DDBJ whole genome shotgun (WGS) entry which is preliminary data.</text>
</comment>
<sequence>MSRVVLIDDEPKAIESLKWELENFCPEIEVIDTFTDPRKALKYFEGLPEIDCLFLDIEMPQMDGFRFLDQLGERDFAVIITTAYDQYGINAIKERALDYLLKPIDSDDLIQACDKIEQYRKEHSLIDRFEETLMNAMSNSSTGHRRIGLNIDGKIMFLRPDELMYCEGDGNYTSVFLENGEKLFITQTLKKIEEKLGGSEFYRIHNSYVINLTKVREYLKTDSMVIMTDGRNIPVSRNRKSDFLRKF</sequence>
<dbReference type="PANTHER" id="PTHR37299">
    <property type="entry name" value="TRANSCRIPTIONAL REGULATOR-RELATED"/>
    <property type="match status" value="1"/>
</dbReference>
<name>A0A0P7C591_9BACT</name>
<dbReference type="InterPro" id="IPR046947">
    <property type="entry name" value="LytR-like"/>
</dbReference>
<dbReference type="PROSITE" id="PS50930">
    <property type="entry name" value="HTH_LYTTR"/>
    <property type="match status" value="1"/>
</dbReference>
<dbReference type="EMBL" id="LGTQ01000005">
    <property type="protein sequence ID" value="KPM49942.1"/>
    <property type="molecule type" value="Genomic_DNA"/>
</dbReference>
<feature type="domain" description="HTH LytTR-type" evidence="3">
    <location>
        <begin position="147"/>
        <end position="247"/>
    </location>
</feature>
<dbReference type="RefSeq" id="WP_055144559.1">
    <property type="nucleotide sequence ID" value="NZ_JXSZ01000005.1"/>
</dbReference>
<dbReference type="InterPro" id="IPR011006">
    <property type="entry name" value="CheY-like_superfamily"/>
</dbReference>
<dbReference type="Pfam" id="PF04397">
    <property type="entry name" value="LytTR"/>
    <property type="match status" value="1"/>
</dbReference>
<dbReference type="InterPro" id="IPR001789">
    <property type="entry name" value="Sig_transdc_resp-reg_receiver"/>
</dbReference>
<dbReference type="GO" id="GO:0003677">
    <property type="term" value="F:DNA binding"/>
    <property type="evidence" value="ECO:0007669"/>
    <property type="project" value="InterPro"/>
</dbReference>
<organism evidence="4 5">
    <name type="scientific">Jiulongibacter sediminis</name>
    <dbReference type="NCBI Taxonomy" id="1605367"/>
    <lineage>
        <taxon>Bacteria</taxon>
        <taxon>Pseudomonadati</taxon>
        <taxon>Bacteroidota</taxon>
        <taxon>Cytophagia</taxon>
        <taxon>Cytophagales</taxon>
        <taxon>Leadbetterellaceae</taxon>
        <taxon>Jiulongibacter</taxon>
    </lineage>
</organism>
<dbReference type="PROSITE" id="PS50110">
    <property type="entry name" value="RESPONSE_REGULATORY"/>
    <property type="match status" value="1"/>
</dbReference>
<dbReference type="STRING" id="1605367.AFM12_05080"/>
<dbReference type="SMART" id="SM00850">
    <property type="entry name" value="LytTR"/>
    <property type="match status" value="1"/>
</dbReference>
<dbReference type="Gene3D" id="2.40.50.1020">
    <property type="entry name" value="LytTr DNA-binding domain"/>
    <property type="match status" value="1"/>
</dbReference>
<keyword evidence="5" id="KW-1185">Reference proteome</keyword>
<dbReference type="OrthoDB" id="1646880at2"/>
<evidence type="ECO:0000256" key="1">
    <source>
        <dbReference type="PROSITE-ProRule" id="PRU00169"/>
    </source>
</evidence>
<reference evidence="4 5" key="1">
    <citation type="submission" date="2015-07" db="EMBL/GenBank/DDBJ databases">
        <title>The draft genome sequence of Leadbetterella sp. JN14-9.</title>
        <authorList>
            <person name="Liu Y."/>
            <person name="Du J."/>
            <person name="Shao Z."/>
        </authorList>
    </citation>
    <scope>NUCLEOTIDE SEQUENCE [LARGE SCALE GENOMIC DNA]</scope>
    <source>
        <strain evidence="4 5">JN14-9</strain>
    </source>
</reference>
<protein>
    <submittedName>
        <fullName evidence="4">LytTR family transcriptional regulator</fullName>
    </submittedName>
</protein>
<evidence type="ECO:0000259" key="2">
    <source>
        <dbReference type="PROSITE" id="PS50110"/>
    </source>
</evidence>
<evidence type="ECO:0000313" key="5">
    <source>
        <dbReference type="Proteomes" id="UP000050454"/>
    </source>
</evidence>
<dbReference type="SMART" id="SM00448">
    <property type="entry name" value="REC"/>
    <property type="match status" value="1"/>
</dbReference>
<feature type="modified residue" description="4-aspartylphosphate" evidence="1">
    <location>
        <position position="56"/>
    </location>
</feature>
<proteinExistence type="predicted"/>